<reference evidence="6" key="1">
    <citation type="submission" date="2018-05" db="EMBL/GenBank/DDBJ databases">
        <authorList>
            <person name="Lanie J.A."/>
            <person name="Ng W.-L."/>
            <person name="Kazmierczak K.M."/>
            <person name="Andrzejewski T.M."/>
            <person name="Davidsen T.M."/>
            <person name="Wayne K.J."/>
            <person name="Tettelin H."/>
            <person name="Glass J.I."/>
            <person name="Rusch D."/>
            <person name="Podicherti R."/>
            <person name="Tsui H.-C.T."/>
            <person name="Winkler M.E."/>
        </authorList>
    </citation>
    <scope>NUCLEOTIDE SEQUENCE</scope>
</reference>
<keyword evidence="2" id="KW-0547">Nucleotide-binding</keyword>
<dbReference type="HAMAP" id="MF_00061">
    <property type="entry name" value="IspE"/>
    <property type="match status" value="1"/>
</dbReference>
<dbReference type="PANTHER" id="PTHR43527:SF2">
    <property type="entry name" value="4-DIPHOSPHOCYTIDYL-2-C-METHYL-D-ERYTHRITOL KINASE, CHLOROPLASTIC"/>
    <property type="match status" value="1"/>
</dbReference>
<dbReference type="SUPFAM" id="SSF55060">
    <property type="entry name" value="GHMP Kinase, C-terminal domain"/>
    <property type="match status" value="1"/>
</dbReference>
<evidence type="ECO:0000313" key="6">
    <source>
        <dbReference type="EMBL" id="SUZ55710.1"/>
    </source>
</evidence>
<dbReference type="SUPFAM" id="SSF54211">
    <property type="entry name" value="Ribosomal protein S5 domain 2-like"/>
    <property type="match status" value="1"/>
</dbReference>
<keyword evidence="1" id="KW-0808">Transferase</keyword>
<feature type="domain" description="GHMP kinase N-terminal" evidence="5">
    <location>
        <begin position="61"/>
        <end position="102"/>
    </location>
</feature>
<evidence type="ECO:0000256" key="2">
    <source>
        <dbReference type="ARBA" id="ARBA00022741"/>
    </source>
</evidence>
<dbReference type="Pfam" id="PF00288">
    <property type="entry name" value="GHMP_kinases_N"/>
    <property type="match status" value="1"/>
</dbReference>
<evidence type="ECO:0000256" key="4">
    <source>
        <dbReference type="ARBA" id="ARBA00022840"/>
    </source>
</evidence>
<organism evidence="6">
    <name type="scientific">marine metagenome</name>
    <dbReference type="NCBI Taxonomy" id="408172"/>
    <lineage>
        <taxon>unclassified sequences</taxon>
        <taxon>metagenomes</taxon>
        <taxon>ecological metagenomes</taxon>
    </lineage>
</organism>
<name>A0A381NMF4_9ZZZZ</name>
<dbReference type="InterPro" id="IPR014721">
    <property type="entry name" value="Ribsml_uS5_D2-typ_fold_subgr"/>
</dbReference>
<protein>
    <recommendedName>
        <fullName evidence="5">GHMP kinase N-terminal domain-containing protein</fullName>
    </recommendedName>
</protein>
<dbReference type="EMBL" id="UINC01000456">
    <property type="protein sequence ID" value="SUZ55710.1"/>
    <property type="molecule type" value="Genomic_DNA"/>
</dbReference>
<evidence type="ECO:0000259" key="5">
    <source>
        <dbReference type="Pfam" id="PF00288"/>
    </source>
</evidence>
<dbReference type="GO" id="GO:0005524">
    <property type="term" value="F:ATP binding"/>
    <property type="evidence" value="ECO:0007669"/>
    <property type="project" value="UniProtKB-KW"/>
</dbReference>
<dbReference type="GO" id="GO:0050515">
    <property type="term" value="F:4-(cytidine 5'-diphospho)-2-C-methyl-D-erythritol kinase activity"/>
    <property type="evidence" value="ECO:0007669"/>
    <property type="project" value="InterPro"/>
</dbReference>
<dbReference type="AlphaFoldDB" id="A0A381NMF4"/>
<evidence type="ECO:0000256" key="3">
    <source>
        <dbReference type="ARBA" id="ARBA00022777"/>
    </source>
</evidence>
<keyword evidence="4" id="KW-0067">ATP-binding</keyword>
<accession>A0A381NMF4</accession>
<gene>
    <name evidence="6" type="ORF">METZ01_LOCUS8564</name>
</gene>
<sequence length="236" mass="24660">MFAPAKLTLSLCITGVRPDGFHEIDAEMVSLDLGDRLLVTEGDGLDIVGVDGGLHVGTDDNLVGRALRLADRTAHIRIEKAVAAGAGLGGGSSDAAAILRWAGIDDLVAAASIGADVAYCLVGGRARVTGMGEVVETLAFEERTFTLLTPSVACPTPAVYRRWDDLDGPIGDHGNDLEPAAVDLVPELVRWRDELADATGQRPRLAGSGSTWFVEGEYPGGGRQVVRTVPPLVPLA</sequence>
<proteinExistence type="inferred from homology"/>
<dbReference type="InterPro" id="IPR020568">
    <property type="entry name" value="Ribosomal_Su5_D2-typ_SF"/>
</dbReference>
<dbReference type="InterPro" id="IPR006204">
    <property type="entry name" value="GHMP_kinase_N_dom"/>
</dbReference>
<dbReference type="Gene3D" id="3.30.230.10">
    <property type="match status" value="1"/>
</dbReference>
<dbReference type="GO" id="GO:0016114">
    <property type="term" value="P:terpenoid biosynthetic process"/>
    <property type="evidence" value="ECO:0007669"/>
    <property type="project" value="InterPro"/>
</dbReference>
<dbReference type="InterPro" id="IPR004424">
    <property type="entry name" value="IspE"/>
</dbReference>
<dbReference type="Gene3D" id="3.30.70.890">
    <property type="entry name" value="GHMP kinase, C-terminal domain"/>
    <property type="match status" value="1"/>
</dbReference>
<dbReference type="InterPro" id="IPR036554">
    <property type="entry name" value="GHMP_kinase_C_sf"/>
</dbReference>
<dbReference type="PANTHER" id="PTHR43527">
    <property type="entry name" value="4-DIPHOSPHOCYTIDYL-2-C-METHYL-D-ERYTHRITOL KINASE, CHLOROPLASTIC"/>
    <property type="match status" value="1"/>
</dbReference>
<keyword evidence="3" id="KW-0418">Kinase</keyword>
<evidence type="ECO:0000256" key="1">
    <source>
        <dbReference type="ARBA" id="ARBA00022679"/>
    </source>
</evidence>